<keyword evidence="1" id="KW-0614">Plasmid</keyword>
<dbReference type="AlphaFoldDB" id="A0A6M6E3F9"/>
<sequence>MKLEGYVTNIVVYLAKEGWVAELDWATGKFLDEPDKQNFATEGTISTMYQVPSLSQAIDAVVDKIQEFGLQKNPMGVALLYKGDAENSKYPAPENYLELLKAESEKRGWVTYDQLTVKKKQI</sequence>
<gene>
    <name evidence="1" type="ORF">FDZ14_29560</name>
</gene>
<reference evidence="1 2" key="1">
    <citation type="submission" date="2019-10" db="EMBL/GenBank/DDBJ databases">
        <title>Complete genome sequences for adaption low water activity.</title>
        <authorList>
            <person name="Zhao L."/>
            <person name="Zhong J."/>
        </authorList>
    </citation>
    <scope>NUCLEOTIDE SEQUENCE [LARGE SCALE GENOMIC DNA]</scope>
    <source>
        <strain evidence="1 2">FDU301</strain>
        <plasmid evidence="2">pfdu301a</plasmid>
    </source>
</reference>
<dbReference type="RefSeq" id="WP_171778232.1">
    <property type="nucleotide sequence ID" value="NZ_CP045273.1"/>
</dbReference>
<geneLocation type="plasmid" evidence="2">
    <name>pfdu301a</name>
</geneLocation>
<accession>A0A6M6E3F9</accession>
<evidence type="ECO:0000313" key="1">
    <source>
        <dbReference type="EMBL" id="QJX80246.1"/>
    </source>
</evidence>
<organism evidence="1 2">
    <name type="scientific">Priestia megaterium</name>
    <name type="common">Bacillus megaterium</name>
    <dbReference type="NCBI Taxonomy" id="1404"/>
    <lineage>
        <taxon>Bacteria</taxon>
        <taxon>Bacillati</taxon>
        <taxon>Bacillota</taxon>
        <taxon>Bacilli</taxon>
        <taxon>Bacillales</taxon>
        <taxon>Bacillaceae</taxon>
        <taxon>Priestia</taxon>
    </lineage>
</organism>
<protein>
    <submittedName>
        <fullName evidence="1">Uncharacterized protein</fullName>
    </submittedName>
</protein>
<dbReference type="EMBL" id="CP045273">
    <property type="protein sequence ID" value="QJX80246.1"/>
    <property type="molecule type" value="Genomic_DNA"/>
</dbReference>
<dbReference type="Proteomes" id="UP000501076">
    <property type="component" value="Plasmid pFDU301A"/>
</dbReference>
<name>A0A6M6E3F9_PRIMG</name>
<evidence type="ECO:0000313" key="2">
    <source>
        <dbReference type="Proteomes" id="UP000501076"/>
    </source>
</evidence>
<proteinExistence type="predicted"/>